<reference evidence="4" key="1">
    <citation type="submission" date="2022-08" db="EMBL/GenBank/DDBJ databases">
        <authorList>
            <person name="Giroux E."/>
            <person name="Giroux E."/>
        </authorList>
    </citation>
    <scope>NUCLEOTIDE SEQUENCE</scope>
    <source>
        <strain evidence="4">H1091258</strain>
    </source>
</reference>
<accession>A0A9W4RNT5</accession>
<evidence type="ECO:0000256" key="3">
    <source>
        <dbReference type="SAM" id="Phobius"/>
    </source>
</evidence>
<evidence type="ECO:0000256" key="2">
    <source>
        <dbReference type="ARBA" id="ARBA00022737"/>
    </source>
</evidence>
<dbReference type="Gene3D" id="1.20.5.510">
    <property type="entry name" value="Single helix bin"/>
    <property type="match status" value="1"/>
</dbReference>
<evidence type="ECO:0008006" key="6">
    <source>
        <dbReference type="Google" id="ProtNLM"/>
    </source>
</evidence>
<sequence>MGPLLWQAASSLRMDPPWESVINPRVLVDAPPASNFLRRAFCSVIVIGKYVYIDRGEVSQYEGEYNETYSYPSWPVNSTISIGLTEPWDPSSVTMKTTRKPLAYTFNGQAIWKDPSSNAFYIWGGWKTSNPPDKKIARFTVDPTGGGSWTKVTTPNLEAIARTREGTFSQSKSVGYYFGGFTSEETDSNFVGNGNQSVQGRPAPGLVSFDMRSREMRNISSSRFGKYGTFKGGSSQFVPFGPQGLLVVLGGWEAFVSATRFKDWDEMEFDKVSVYDPHGDQWYNQQTTGDNPFPKEKFCTTGAPGPNNTYEIFIYGGRETNSLATSDEVHVLSLPGFEFFKADNNSLSTQRADHACTVIGGRQMLSVGGLLPETFIGKRFSTPDPWPLGLGIFDMTELRWTNRYDPNAGGYDSPKVVKDWYSQGYVAKWVSPELKALFSQWSPNATLDGGSEAGLPSDTESQPSGPNIGAIVGGAVGGVAALVLVAGLVLFFMRRRKRQIVAAPQDSSPAPKFGSVGTAYTTPTLTEIHEAHSHNLSELPANFGVPPVSHGPHSRHEMAA</sequence>
<dbReference type="InterPro" id="IPR015915">
    <property type="entry name" value="Kelch-typ_b-propeller"/>
</dbReference>
<dbReference type="PANTHER" id="PTHR46228:SF2">
    <property type="entry name" value="KELCH REPEAT PROTEIN (AFU_ORTHOLOGUE AFUA_4G14350)"/>
    <property type="match status" value="1"/>
</dbReference>
<dbReference type="AlphaFoldDB" id="A0A9W4RNT5"/>
<dbReference type="InterPro" id="IPR011043">
    <property type="entry name" value="Gal_Oxase/kelch_b-propeller"/>
</dbReference>
<dbReference type="Gene3D" id="2.120.10.80">
    <property type="entry name" value="Kelch-type beta propeller"/>
    <property type="match status" value="1"/>
</dbReference>
<comment type="caution">
    <text evidence="4">The sequence shown here is derived from an EMBL/GenBank/DDBJ whole genome shotgun (WGS) entry which is preliminary data.</text>
</comment>
<keyword evidence="3" id="KW-0812">Transmembrane</keyword>
<evidence type="ECO:0000256" key="1">
    <source>
        <dbReference type="ARBA" id="ARBA00022441"/>
    </source>
</evidence>
<keyword evidence="1" id="KW-0880">Kelch repeat</keyword>
<keyword evidence="5" id="KW-1185">Reference proteome</keyword>
<proteinExistence type="predicted"/>
<keyword evidence="2" id="KW-0677">Repeat</keyword>
<evidence type="ECO:0000313" key="4">
    <source>
        <dbReference type="EMBL" id="CAI0644748.1"/>
    </source>
</evidence>
<name>A0A9W4RNT5_9PEZI</name>
<dbReference type="EMBL" id="CAMGZC010000187">
    <property type="protein sequence ID" value="CAI0644748.1"/>
    <property type="molecule type" value="Genomic_DNA"/>
</dbReference>
<feature type="transmembrane region" description="Helical" evidence="3">
    <location>
        <begin position="468"/>
        <end position="492"/>
    </location>
</feature>
<dbReference type="Proteomes" id="UP001152533">
    <property type="component" value="Unassembled WGS sequence"/>
</dbReference>
<dbReference type="SUPFAM" id="SSF50965">
    <property type="entry name" value="Galactose oxidase, central domain"/>
    <property type="match status" value="1"/>
</dbReference>
<dbReference type="PANTHER" id="PTHR46228">
    <property type="entry name" value="KELCH DOMAIN-CONTAINING PROTEIN"/>
    <property type="match status" value="1"/>
</dbReference>
<keyword evidence="3" id="KW-1133">Transmembrane helix</keyword>
<organism evidence="4 5">
    <name type="scientific">Colletotrichum noveboracense</name>
    <dbReference type="NCBI Taxonomy" id="2664923"/>
    <lineage>
        <taxon>Eukaryota</taxon>
        <taxon>Fungi</taxon>
        <taxon>Dikarya</taxon>
        <taxon>Ascomycota</taxon>
        <taxon>Pezizomycotina</taxon>
        <taxon>Sordariomycetes</taxon>
        <taxon>Hypocreomycetidae</taxon>
        <taxon>Glomerellales</taxon>
        <taxon>Glomerellaceae</taxon>
        <taxon>Colletotrichum</taxon>
        <taxon>Colletotrichum gloeosporioides species complex</taxon>
    </lineage>
</organism>
<gene>
    <name evidence="4" type="ORF">CGXH109_LOCUS38568</name>
</gene>
<protein>
    <recommendedName>
        <fullName evidence="6">Kelch repeat protein</fullName>
    </recommendedName>
</protein>
<evidence type="ECO:0000313" key="5">
    <source>
        <dbReference type="Proteomes" id="UP001152533"/>
    </source>
</evidence>
<keyword evidence="3" id="KW-0472">Membrane</keyword>